<dbReference type="EMBL" id="QMQV01000042">
    <property type="protein sequence ID" value="RLE49286.1"/>
    <property type="molecule type" value="Genomic_DNA"/>
</dbReference>
<organism evidence="2 3">
    <name type="scientific">Thermoproteota archaeon</name>
    <dbReference type="NCBI Taxonomy" id="2056631"/>
    <lineage>
        <taxon>Archaea</taxon>
        <taxon>Thermoproteota</taxon>
    </lineage>
</organism>
<dbReference type="AlphaFoldDB" id="A0A497EQ84"/>
<feature type="transmembrane region" description="Helical" evidence="1">
    <location>
        <begin position="24"/>
        <end position="43"/>
    </location>
</feature>
<evidence type="ECO:0000313" key="3">
    <source>
        <dbReference type="Proteomes" id="UP000278475"/>
    </source>
</evidence>
<comment type="caution">
    <text evidence="2">The sequence shown here is derived from an EMBL/GenBank/DDBJ whole genome shotgun (WGS) entry which is preliminary data.</text>
</comment>
<keyword evidence="1" id="KW-1133">Transmembrane helix</keyword>
<proteinExistence type="predicted"/>
<sequence length="120" mass="13806">MVDIRLIPLASLMILALSLFPQELFVSVVCFMFLIDCSIFVLVKLKTGGFYEPGTGRYIPFYQALMLMFLSIILVCFLYYGLELIIQTIAQTYAYKLILSTLAVMTLCKYVEDLKRGYRE</sequence>
<name>A0A497EQ84_9CREN</name>
<reference evidence="2 3" key="1">
    <citation type="submission" date="2018-06" db="EMBL/GenBank/DDBJ databases">
        <title>Extensive metabolic versatility and redundancy in microbially diverse, dynamic hydrothermal sediments.</title>
        <authorList>
            <person name="Dombrowski N."/>
            <person name="Teske A."/>
            <person name="Baker B.J."/>
        </authorList>
    </citation>
    <scope>NUCLEOTIDE SEQUENCE [LARGE SCALE GENOMIC DNA]</scope>
    <source>
        <strain evidence="2">B66_G16</strain>
    </source>
</reference>
<feature type="transmembrane region" description="Helical" evidence="1">
    <location>
        <begin position="64"/>
        <end position="81"/>
    </location>
</feature>
<protein>
    <submittedName>
        <fullName evidence="2">Uncharacterized protein</fullName>
    </submittedName>
</protein>
<gene>
    <name evidence="2" type="ORF">DRJ31_05420</name>
</gene>
<accession>A0A497EQ84</accession>
<evidence type="ECO:0000313" key="2">
    <source>
        <dbReference type="EMBL" id="RLE49286.1"/>
    </source>
</evidence>
<dbReference type="Proteomes" id="UP000278475">
    <property type="component" value="Unassembled WGS sequence"/>
</dbReference>
<keyword evidence="1" id="KW-0812">Transmembrane</keyword>
<keyword evidence="1" id="KW-0472">Membrane</keyword>
<evidence type="ECO:0000256" key="1">
    <source>
        <dbReference type="SAM" id="Phobius"/>
    </source>
</evidence>